<sequence>MAAAHAGSSEVSMKLALCAALSLLLIGTAAAGQGNVSIGKLRLADAASDACFANCASQNDACKRVCPTTLGAPCQSACDSQAQTCRESCRSK</sequence>
<reference evidence="1 2" key="1">
    <citation type="submission" date="2014-03" db="EMBL/GenBank/DDBJ databases">
        <title>Bradyrhizobium valentinum sp. nov., isolated from effective nodules of Lupinus mariae-josephae, a lupine endemic of basic-lime soils in Eastern Spain.</title>
        <authorList>
            <person name="Duran D."/>
            <person name="Rey L."/>
            <person name="Navarro A."/>
            <person name="Busquets A."/>
            <person name="Imperial J."/>
            <person name="Ruiz-Argueso T."/>
        </authorList>
    </citation>
    <scope>NUCLEOTIDE SEQUENCE [LARGE SCALE GENOMIC DNA]</scope>
    <source>
        <strain evidence="1 2">PAC68</strain>
    </source>
</reference>
<gene>
    <name evidence="1" type="ORF">CQ12_07140</name>
</gene>
<accession>A0A0R3L4M4</accession>
<keyword evidence="2" id="KW-1185">Reference proteome</keyword>
<name>A0A0R3L4M4_9BRAD</name>
<evidence type="ECO:0000313" key="2">
    <source>
        <dbReference type="Proteomes" id="UP000050863"/>
    </source>
</evidence>
<dbReference type="AlphaFoldDB" id="A0A0R3L4M4"/>
<dbReference type="Proteomes" id="UP000050863">
    <property type="component" value="Unassembled WGS sequence"/>
</dbReference>
<proteinExistence type="predicted"/>
<dbReference type="EMBL" id="LLXZ01000152">
    <property type="protein sequence ID" value="KRR02836.1"/>
    <property type="molecule type" value="Genomic_DNA"/>
</dbReference>
<protein>
    <submittedName>
        <fullName evidence="1">Uncharacterized protein</fullName>
    </submittedName>
</protein>
<dbReference type="STRING" id="280332.CQ12_07140"/>
<evidence type="ECO:0000313" key="1">
    <source>
        <dbReference type="EMBL" id="KRR02836.1"/>
    </source>
</evidence>
<comment type="caution">
    <text evidence="1">The sequence shown here is derived from an EMBL/GenBank/DDBJ whole genome shotgun (WGS) entry which is preliminary data.</text>
</comment>
<organism evidence="1 2">
    <name type="scientific">Bradyrhizobium jicamae</name>
    <dbReference type="NCBI Taxonomy" id="280332"/>
    <lineage>
        <taxon>Bacteria</taxon>
        <taxon>Pseudomonadati</taxon>
        <taxon>Pseudomonadota</taxon>
        <taxon>Alphaproteobacteria</taxon>
        <taxon>Hyphomicrobiales</taxon>
        <taxon>Nitrobacteraceae</taxon>
        <taxon>Bradyrhizobium</taxon>
    </lineage>
</organism>